<keyword evidence="2" id="KW-1003">Cell membrane</keyword>
<dbReference type="InterPro" id="IPR050833">
    <property type="entry name" value="Poly_Biosynth_Transport"/>
</dbReference>
<evidence type="ECO:0000313" key="8">
    <source>
        <dbReference type="Proteomes" id="UP001597201"/>
    </source>
</evidence>
<keyword evidence="8" id="KW-1185">Reference proteome</keyword>
<dbReference type="Proteomes" id="UP001597201">
    <property type="component" value="Unassembled WGS sequence"/>
</dbReference>
<comment type="caution">
    <text evidence="7">The sequence shown here is derived from an EMBL/GenBank/DDBJ whole genome shotgun (WGS) entry which is preliminary data.</text>
</comment>
<evidence type="ECO:0000256" key="3">
    <source>
        <dbReference type="ARBA" id="ARBA00022692"/>
    </source>
</evidence>
<evidence type="ECO:0000256" key="2">
    <source>
        <dbReference type="ARBA" id="ARBA00022475"/>
    </source>
</evidence>
<feature type="transmembrane region" description="Helical" evidence="6">
    <location>
        <begin position="315"/>
        <end position="337"/>
    </location>
</feature>
<protein>
    <submittedName>
        <fullName evidence="7">Oligosaccharide flippase family protein</fullName>
    </submittedName>
</protein>
<dbReference type="InterPro" id="IPR002797">
    <property type="entry name" value="Polysacc_synth"/>
</dbReference>
<feature type="transmembrane region" description="Helical" evidence="6">
    <location>
        <begin position="95"/>
        <end position="119"/>
    </location>
</feature>
<keyword evidence="4 6" id="KW-1133">Transmembrane helix</keyword>
<feature type="transmembrane region" description="Helical" evidence="6">
    <location>
        <begin position="349"/>
        <end position="375"/>
    </location>
</feature>
<gene>
    <name evidence="7" type="ORF">ACFQ39_14555</name>
</gene>
<proteinExistence type="predicted"/>
<keyword evidence="3 6" id="KW-0812">Transmembrane</keyword>
<feature type="transmembrane region" description="Helical" evidence="6">
    <location>
        <begin position="31"/>
        <end position="50"/>
    </location>
</feature>
<dbReference type="PANTHER" id="PTHR30250">
    <property type="entry name" value="PST FAMILY PREDICTED COLANIC ACID TRANSPORTER"/>
    <property type="match status" value="1"/>
</dbReference>
<keyword evidence="5 6" id="KW-0472">Membrane</keyword>
<evidence type="ECO:0000256" key="5">
    <source>
        <dbReference type="ARBA" id="ARBA00023136"/>
    </source>
</evidence>
<evidence type="ECO:0000256" key="1">
    <source>
        <dbReference type="ARBA" id="ARBA00004651"/>
    </source>
</evidence>
<name>A0ABW3Y4Q7_9FLAO</name>
<feature type="transmembrane region" description="Helical" evidence="6">
    <location>
        <begin position="139"/>
        <end position="160"/>
    </location>
</feature>
<dbReference type="PANTHER" id="PTHR30250:SF11">
    <property type="entry name" value="O-ANTIGEN TRANSPORTER-RELATED"/>
    <property type="match status" value="1"/>
</dbReference>
<feature type="transmembrane region" description="Helical" evidence="6">
    <location>
        <begin position="406"/>
        <end position="427"/>
    </location>
</feature>
<feature type="transmembrane region" description="Helical" evidence="6">
    <location>
        <begin position="269"/>
        <end position="294"/>
    </location>
</feature>
<feature type="transmembrane region" description="Helical" evidence="6">
    <location>
        <begin position="194"/>
        <end position="219"/>
    </location>
</feature>
<feature type="transmembrane region" description="Helical" evidence="6">
    <location>
        <begin position="382"/>
        <end position="400"/>
    </location>
</feature>
<evidence type="ECO:0000313" key="7">
    <source>
        <dbReference type="EMBL" id="MFD1316844.1"/>
    </source>
</evidence>
<evidence type="ECO:0000256" key="6">
    <source>
        <dbReference type="SAM" id="Phobius"/>
    </source>
</evidence>
<accession>A0ABW3Y4Q7</accession>
<reference evidence="8" key="1">
    <citation type="journal article" date="2019" name="Int. J. Syst. Evol. Microbiol.">
        <title>The Global Catalogue of Microorganisms (GCM) 10K type strain sequencing project: providing services to taxonomists for standard genome sequencing and annotation.</title>
        <authorList>
            <consortium name="The Broad Institute Genomics Platform"/>
            <consortium name="The Broad Institute Genome Sequencing Center for Infectious Disease"/>
            <person name="Wu L."/>
            <person name="Ma J."/>
        </authorList>
    </citation>
    <scope>NUCLEOTIDE SEQUENCE [LARGE SCALE GENOMIC DNA]</scope>
    <source>
        <strain evidence="8">CCUG 61485</strain>
    </source>
</reference>
<dbReference type="Pfam" id="PF01943">
    <property type="entry name" value="Polysacc_synt"/>
    <property type="match status" value="1"/>
</dbReference>
<sequence length="446" mass="50055">MLKFIKNKISKLDHNTIEVVNKSSYSLMVKIFTVVLGLALSVFLGRVLSVSDFGIINLSNRIIQVLIVFCLFGMRQVIIKIVAIDYNSKNTQETANIMFTAYIFNGVISILISIVFILISDWLSVEIFKEPKLRWPLTISIIALTPQIFSRVFSGALVGYRRIWQSNLVDNTLSTLITIIILSAFYLLNYEINIINVSIIYALSRLFVMLVVGTYWYGIFQNQKKEKTRIILPSIFKNTLSLFMVSITSMIFLNADAIMLGWLGNVRMVGLYTVAAKIATLTIFFMQVTNTAISPKLAHLFAENKINQLERMTQSITLGLTVIALITLTFIIVFGKFALGLWGNEFEEAYLVLIILSIGQFFNIATGASGAILMMCGLQHEYAKLSLFLVVLNLVLNYFLIKYYGIIGAAIATSVIVFLDNISRVVLAKKKLNILIIPIPRSSQNG</sequence>
<dbReference type="EMBL" id="JBHTMY010000004">
    <property type="protein sequence ID" value="MFD1316844.1"/>
    <property type="molecule type" value="Genomic_DNA"/>
</dbReference>
<comment type="subcellular location">
    <subcellularLocation>
        <location evidence="1">Cell membrane</location>
        <topology evidence="1">Multi-pass membrane protein</topology>
    </subcellularLocation>
</comment>
<feature type="transmembrane region" description="Helical" evidence="6">
    <location>
        <begin position="62"/>
        <end position="83"/>
    </location>
</feature>
<dbReference type="RefSeq" id="WP_377180283.1">
    <property type="nucleotide sequence ID" value="NZ_JBHTMY010000004.1"/>
</dbReference>
<evidence type="ECO:0000256" key="4">
    <source>
        <dbReference type="ARBA" id="ARBA00022989"/>
    </source>
</evidence>
<feature type="transmembrane region" description="Helical" evidence="6">
    <location>
        <begin position="172"/>
        <end position="188"/>
    </location>
</feature>
<feature type="transmembrane region" description="Helical" evidence="6">
    <location>
        <begin position="240"/>
        <end position="263"/>
    </location>
</feature>
<organism evidence="7 8">
    <name type="scientific">Namhaeicola litoreus</name>
    <dbReference type="NCBI Taxonomy" id="1052145"/>
    <lineage>
        <taxon>Bacteria</taxon>
        <taxon>Pseudomonadati</taxon>
        <taxon>Bacteroidota</taxon>
        <taxon>Flavobacteriia</taxon>
        <taxon>Flavobacteriales</taxon>
        <taxon>Flavobacteriaceae</taxon>
        <taxon>Namhaeicola</taxon>
    </lineage>
</organism>